<sequence length="185" mass="20803">MATQGQAAPEVEQAYSRALILCRQGEATPQLFPALAGLCGYYAMRGRLQTARELGIQLLDLAERQQEPDLLLQAHQALGGVLLHCGEVVAAYTHWQYVMARCRTQYMPTPAMPGCDLRVLCPCYMSWCLWLLGYPTQARQHSQQAMILAQELAHPFSYMFALNYAIWLDHLSQDTQGSREHAETS</sequence>
<protein>
    <recommendedName>
        <fullName evidence="3">MalT-like TPR region domain-containing protein</fullName>
    </recommendedName>
</protein>
<dbReference type="AlphaFoldDB" id="A0A938B6Y0"/>
<comment type="caution">
    <text evidence="1">The sequence shown here is derived from an EMBL/GenBank/DDBJ whole genome shotgun (WGS) entry which is preliminary data.</text>
</comment>
<dbReference type="Proteomes" id="UP000712673">
    <property type="component" value="Unassembled WGS sequence"/>
</dbReference>
<dbReference type="Gene3D" id="1.25.40.10">
    <property type="entry name" value="Tetratricopeptide repeat domain"/>
    <property type="match status" value="1"/>
</dbReference>
<proteinExistence type="predicted"/>
<feature type="non-terminal residue" evidence="1">
    <location>
        <position position="185"/>
    </location>
</feature>
<dbReference type="InterPro" id="IPR011990">
    <property type="entry name" value="TPR-like_helical_dom_sf"/>
</dbReference>
<accession>A0A938B6Y0</accession>
<evidence type="ECO:0000313" key="1">
    <source>
        <dbReference type="EMBL" id="MBM3226890.1"/>
    </source>
</evidence>
<evidence type="ECO:0008006" key="3">
    <source>
        <dbReference type="Google" id="ProtNLM"/>
    </source>
</evidence>
<organism evidence="1 2">
    <name type="scientific">Tectimicrobiota bacterium</name>
    <dbReference type="NCBI Taxonomy" id="2528274"/>
    <lineage>
        <taxon>Bacteria</taxon>
        <taxon>Pseudomonadati</taxon>
        <taxon>Nitrospinota/Tectimicrobiota group</taxon>
        <taxon>Candidatus Tectimicrobiota</taxon>
    </lineage>
</organism>
<name>A0A938B6Y0_UNCTE</name>
<reference evidence="1" key="1">
    <citation type="submission" date="2019-03" db="EMBL/GenBank/DDBJ databases">
        <title>Lake Tanganyika Metagenome-Assembled Genomes (MAGs).</title>
        <authorList>
            <person name="Tran P."/>
        </authorList>
    </citation>
    <scope>NUCLEOTIDE SEQUENCE</scope>
    <source>
        <strain evidence="1">K_DeepCast_65m_m2_066</strain>
    </source>
</reference>
<dbReference type="SUPFAM" id="SSF48452">
    <property type="entry name" value="TPR-like"/>
    <property type="match status" value="1"/>
</dbReference>
<dbReference type="EMBL" id="VGLS01001094">
    <property type="protein sequence ID" value="MBM3226890.1"/>
    <property type="molecule type" value="Genomic_DNA"/>
</dbReference>
<gene>
    <name evidence="1" type="ORF">FJZ47_24250</name>
</gene>
<evidence type="ECO:0000313" key="2">
    <source>
        <dbReference type="Proteomes" id="UP000712673"/>
    </source>
</evidence>